<evidence type="ECO:0000313" key="1">
    <source>
        <dbReference type="EMBL" id="MET3771218.1"/>
    </source>
</evidence>
<comment type="caution">
    <text evidence="1">The sequence shown here is derived from an EMBL/GenBank/DDBJ whole genome shotgun (WGS) entry which is preliminary data.</text>
</comment>
<dbReference type="EMBL" id="JBEPNJ010000002">
    <property type="protein sequence ID" value="MET3771218.1"/>
    <property type="molecule type" value="Genomic_DNA"/>
</dbReference>
<keyword evidence="2" id="KW-1185">Reference proteome</keyword>
<sequence length="387" mass="38219">MNDDNQENRPRMRYFRYAVLSLTALLVLSLGFALVPADPPEPPAPPFTEQARAAALADALELRAAGLQLAGGTADGGAAAGLDRVVTLLTIQARALLLPEAAAASTAPSPATATPTTPAPASMTAAGLATALAASGTERLRDAAPADGGMARLLAGAGTAQVLAAQELAAAAGSPDAVAAVGRAVPGGTPNVSEAASTAPAADPGATAPATPGSPSACPLVPSRQAAVSEKAQSGEQVPPPGPAAPGSALAALAAAELEAVYGYQAALARLPEDAAGPASEFLRRHQDLVEDAEAASRLHCAVPPPQEPGYVLEPGFLAAPAAGLAQLEAATLPAYGDVVALTDGSARTWAIAGLQAAAERTVHWGGDPGAVPGILLDETRLPLLPE</sequence>
<gene>
    <name evidence="1" type="ORF">ABIC98_000849</name>
</gene>
<reference evidence="1" key="1">
    <citation type="submission" date="2024-06" db="EMBL/GenBank/DDBJ databases">
        <title>Genomic Encyclopedia of Type Strains, Phase IV (KMG-IV): sequencing the most valuable type-strain genomes for metagenomic binning, comparative biology and taxonomic classification.</title>
        <authorList>
            <person name="Goeker M."/>
        </authorList>
    </citation>
    <scope>NUCLEOTIDE SEQUENCE</scope>
    <source>
        <strain evidence="1">SJCon</strain>
    </source>
</reference>
<proteinExistence type="predicted"/>
<name>A0ACC6TC36_9MICC</name>
<protein>
    <submittedName>
        <fullName evidence="1">Uncharacterized protein</fullName>
    </submittedName>
</protein>
<dbReference type="Proteomes" id="UP001549207">
    <property type="component" value="Unassembled WGS sequence"/>
</dbReference>
<evidence type="ECO:0000313" key="2">
    <source>
        <dbReference type="Proteomes" id="UP001549207"/>
    </source>
</evidence>
<organism evidence="1 2">
    <name type="scientific">Arthrobacter nitrophenolicus</name>
    <dbReference type="NCBI Taxonomy" id="683150"/>
    <lineage>
        <taxon>Bacteria</taxon>
        <taxon>Bacillati</taxon>
        <taxon>Actinomycetota</taxon>
        <taxon>Actinomycetes</taxon>
        <taxon>Micrococcales</taxon>
        <taxon>Micrococcaceae</taxon>
        <taxon>Arthrobacter</taxon>
    </lineage>
</organism>
<accession>A0ACC6TC36</accession>